<protein>
    <submittedName>
        <fullName evidence="1">Fungal-specific transcription factor domain-containing protein</fullName>
    </submittedName>
</protein>
<keyword evidence="2" id="KW-1185">Reference proteome</keyword>
<proteinExistence type="predicted"/>
<evidence type="ECO:0000313" key="1">
    <source>
        <dbReference type="EMBL" id="KAJ3813109.1"/>
    </source>
</evidence>
<name>A0ACC1U835_9AGAR</name>
<dbReference type="Proteomes" id="UP001163835">
    <property type="component" value="Unassembled WGS sequence"/>
</dbReference>
<sequence>MLISIAKYARSLELRINHSTQAASSTTTNSTLVVSGDSISPESSTQISSESGLASGSSDKEDSEGEQLMENFKTLSIGPQQRHFGRSSTYMFLYGSMEINGTVKSRMPLEYDLKPELWATDIVKPEEPHYTFPDDDLLWDLIKIYFEQISPYSFPLLHKPTFEHAVTSGHHLSDHNFGATVLAVCALASRHSDDPRNYINAMDYEQLLGWKWFRQIRLVRPSFVDTVSLYELQLYCLAFSYLSSTTIADALWPLIGLGIRFSQERGVHRAKPGPRTPENELWVRAFWCLIGLDIIQGITLGRPPATTPNDFDVEQPAECDDEYWECSSGEQFIQPPGKPSMLSFGVHYNRLLQIAGSIQRTIFACKHPHGQSSIEWNQRQVIKHDSALNQWLDSLPEHLRWDPHRVNPIFFSQTVILHHTFYFVQMTLHKKFMRMSFPSLAVCANAARCTVNISQAHHQRGLHPLPWTLMTLPHAASVLLVALWRSKHSTGSGSAASRKELADLQRCFALLISYQKRHQAAGRIV</sequence>
<gene>
    <name evidence="1" type="ORF">F5876DRAFT_35816</name>
</gene>
<comment type="caution">
    <text evidence="1">The sequence shown here is derived from an EMBL/GenBank/DDBJ whole genome shotgun (WGS) entry which is preliminary data.</text>
</comment>
<organism evidence="1 2">
    <name type="scientific">Lentinula aff. lateritia</name>
    <dbReference type="NCBI Taxonomy" id="2804960"/>
    <lineage>
        <taxon>Eukaryota</taxon>
        <taxon>Fungi</taxon>
        <taxon>Dikarya</taxon>
        <taxon>Basidiomycota</taxon>
        <taxon>Agaricomycotina</taxon>
        <taxon>Agaricomycetes</taxon>
        <taxon>Agaricomycetidae</taxon>
        <taxon>Agaricales</taxon>
        <taxon>Marasmiineae</taxon>
        <taxon>Omphalotaceae</taxon>
        <taxon>Lentinula</taxon>
    </lineage>
</organism>
<evidence type="ECO:0000313" key="2">
    <source>
        <dbReference type="Proteomes" id="UP001163835"/>
    </source>
</evidence>
<reference evidence="1" key="1">
    <citation type="submission" date="2022-09" db="EMBL/GenBank/DDBJ databases">
        <title>A Global Phylogenomic Analysis of the Shiitake Genus Lentinula.</title>
        <authorList>
            <consortium name="DOE Joint Genome Institute"/>
            <person name="Sierra-Patev S."/>
            <person name="Min B."/>
            <person name="Naranjo-Ortiz M."/>
            <person name="Looney B."/>
            <person name="Konkel Z."/>
            <person name="Slot J.C."/>
            <person name="Sakamoto Y."/>
            <person name="Steenwyk J.L."/>
            <person name="Rokas A."/>
            <person name="Carro J."/>
            <person name="Camarero S."/>
            <person name="Ferreira P."/>
            <person name="Molpeceres G."/>
            <person name="Ruiz-Duenas F.J."/>
            <person name="Serrano A."/>
            <person name="Henrissat B."/>
            <person name="Drula E."/>
            <person name="Hughes K.W."/>
            <person name="Mata J.L."/>
            <person name="Ishikawa N.K."/>
            <person name="Vargas-Isla R."/>
            <person name="Ushijima S."/>
            <person name="Smith C.A."/>
            <person name="Ahrendt S."/>
            <person name="Andreopoulos W."/>
            <person name="He G."/>
            <person name="Labutti K."/>
            <person name="Lipzen A."/>
            <person name="Ng V."/>
            <person name="Riley R."/>
            <person name="Sandor L."/>
            <person name="Barry K."/>
            <person name="Martinez A.T."/>
            <person name="Xiao Y."/>
            <person name="Gibbons J.G."/>
            <person name="Terashima K."/>
            <person name="Grigoriev I.V."/>
            <person name="Hibbett D.S."/>
        </authorList>
    </citation>
    <scope>NUCLEOTIDE SEQUENCE</scope>
    <source>
        <strain evidence="1">TMI1499</strain>
    </source>
</reference>
<dbReference type="EMBL" id="MU795002">
    <property type="protein sequence ID" value="KAJ3813109.1"/>
    <property type="molecule type" value="Genomic_DNA"/>
</dbReference>
<accession>A0ACC1U835</accession>